<dbReference type="SUPFAM" id="SSF56037">
    <property type="entry name" value="PheT/TilS domain"/>
    <property type="match status" value="1"/>
</dbReference>
<dbReference type="AlphaFoldDB" id="A0A7L9FH65"/>
<name>A0A7L9FH65_9CREN</name>
<accession>A0A7L9FH65</accession>
<dbReference type="InParanoid" id="A0A7L9FH65"/>
<dbReference type="Pfam" id="PF03483">
    <property type="entry name" value="B3_4"/>
    <property type="match status" value="1"/>
</dbReference>
<protein>
    <recommendedName>
        <fullName evidence="1">B3/B4 tRNA-binding domain-containing protein</fullName>
    </recommendedName>
</protein>
<dbReference type="KEGG" id="thel:IG193_01370"/>
<gene>
    <name evidence="2" type="ORF">IG193_01370</name>
</gene>
<feature type="domain" description="B3/B4 tRNA-binding" evidence="1">
    <location>
        <begin position="67"/>
        <end position="218"/>
    </location>
</feature>
<dbReference type="PANTHER" id="PTHR39209:SF2">
    <property type="entry name" value="CYTOPLASMIC PROTEIN"/>
    <property type="match status" value="1"/>
</dbReference>
<organism evidence="2 3">
    <name type="scientific">Infirmifilum lucidum</name>
    <dbReference type="NCBI Taxonomy" id="2776706"/>
    <lineage>
        <taxon>Archaea</taxon>
        <taxon>Thermoproteota</taxon>
        <taxon>Thermoprotei</taxon>
        <taxon>Thermofilales</taxon>
        <taxon>Thermofilaceae</taxon>
        <taxon>Infirmifilum</taxon>
    </lineage>
</organism>
<dbReference type="PANTHER" id="PTHR39209">
    <property type="match status" value="1"/>
</dbReference>
<dbReference type="EMBL" id="CP062310">
    <property type="protein sequence ID" value="QOJ79140.1"/>
    <property type="molecule type" value="Genomic_DNA"/>
</dbReference>
<proteinExistence type="predicted"/>
<dbReference type="GO" id="GO:0004826">
    <property type="term" value="F:phenylalanine-tRNA ligase activity"/>
    <property type="evidence" value="ECO:0007669"/>
    <property type="project" value="InterPro"/>
</dbReference>
<dbReference type="SMART" id="SM00873">
    <property type="entry name" value="B3_4"/>
    <property type="match status" value="1"/>
</dbReference>
<dbReference type="GO" id="GO:0003723">
    <property type="term" value="F:RNA binding"/>
    <property type="evidence" value="ECO:0007669"/>
    <property type="project" value="InterPro"/>
</dbReference>
<dbReference type="RefSeq" id="WP_192819112.1">
    <property type="nucleotide sequence ID" value="NZ_CP062310.1"/>
</dbReference>
<dbReference type="Proteomes" id="UP000594121">
    <property type="component" value="Chromosome"/>
</dbReference>
<keyword evidence="3" id="KW-1185">Reference proteome</keyword>
<sequence length="230" mass="25621">MSYCGELEELVRVDQHIYELGVEIAYTVLWLDGSYAEIPPKIIERAVSEVRNKYRIESLPSVPEVRAYRDFYWRIGIDPTKTRPSSEALVRRVLRGEYPRINALVDAGNVASIETLVPIGIYDLEKAAPPLLLTLSKGGEVFSPLGGREELLPPGLPILVDSRGLVMHLYPHRDSRLTCVLPETRLALVVGGGVPGILRDRVVQAVRRVVEILSEVNWKNCGKIVLKASS</sequence>
<evidence type="ECO:0000313" key="3">
    <source>
        <dbReference type="Proteomes" id="UP000594121"/>
    </source>
</evidence>
<evidence type="ECO:0000259" key="1">
    <source>
        <dbReference type="SMART" id="SM00873"/>
    </source>
</evidence>
<dbReference type="InterPro" id="IPR020825">
    <property type="entry name" value="Phe-tRNA_synthase-like_B3/B4"/>
</dbReference>
<reference evidence="2 3" key="1">
    <citation type="submission" date="2020-10" db="EMBL/GenBank/DDBJ databases">
        <title>Thermofilum lucidum 3507LT sp. nov. a novel member of Thermofilaceae family isolated from Chile hot spring, and proposal of description order Thermofilales.</title>
        <authorList>
            <person name="Zayulina K.S."/>
            <person name="Elcheninov A.G."/>
            <person name="Toshchakov S.V."/>
            <person name="Kublanov I.V."/>
        </authorList>
    </citation>
    <scope>NUCLEOTIDE SEQUENCE [LARGE SCALE GENOMIC DNA]</scope>
    <source>
        <strain evidence="2 3">3507LT</strain>
    </source>
</reference>
<dbReference type="InterPro" id="IPR005146">
    <property type="entry name" value="B3/B4_tRNA-bd"/>
</dbReference>
<evidence type="ECO:0000313" key="2">
    <source>
        <dbReference type="EMBL" id="QOJ79140.1"/>
    </source>
</evidence>
<dbReference type="Gene3D" id="3.50.40.10">
    <property type="entry name" value="Phenylalanyl-trna Synthetase, Chain B, domain 3"/>
    <property type="match status" value="1"/>
</dbReference>
<dbReference type="GeneID" id="59148504"/>